<dbReference type="InterPro" id="IPR002347">
    <property type="entry name" value="SDR_fam"/>
</dbReference>
<dbReference type="AlphaFoldDB" id="A0A2J7YV70"/>
<keyword evidence="2" id="KW-1185">Reference proteome</keyword>
<proteinExistence type="predicted"/>
<comment type="caution">
    <text evidence="1">The sequence shown here is derived from an EMBL/GenBank/DDBJ whole genome shotgun (WGS) entry which is preliminary data.</text>
</comment>
<dbReference type="Pfam" id="PF13561">
    <property type="entry name" value="adh_short_C2"/>
    <property type="match status" value="1"/>
</dbReference>
<gene>
    <name evidence="1" type="ORF">SMF913_27391</name>
</gene>
<accession>A0A2J7YV70</accession>
<protein>
    <recommendedName>
        <fullName evidence="3">Short-chain dehydrogenase/reductase SDR</fullName>
    </recommendedName>
</protein>
<dbReference type="Proteomes" id="UP000236520">
    <property type="component" value="Unassembled WGS sequence"/>
</dbReference>
<evidence type="ECO:0008006" key="3">
    <source>
        <dbReference type="Google" id="ProtNLM"/>
    </source>
</evidence>
<dbReference type="Gene3D" id="3.40.50.720">
    <property type="entry name" value="NAD(P)-binding Rossmann-like Domain"/>
    <property type="match status" value="1"/>
</dbReference>
<evidence type="ECO:0000313" key="1">
    <source>
        <dbReference type="EMBL" id="PNG91926.1"/>
    </source>
</evidence>
<reference evidence="1 2" key="1">
    <citation type="submission" date="2015-09" db="EMBL/GenBank/DDBJ databases">
        <title>Genome sequence, genome mining and natural product profiling of a biocontrol bacterium Streptomyces malaysiensis F913.</title>
        <authorList>
            <person name="Xu Y."/>
            <person name="Wei J."/>
            <person name="Xie J."/>
            <person name="Li T."/>
            <person name="Zhou Z."/>
        </authorList>
    </citation>
    <scope>NUCLEOTIDE SEQUENCE [LARGE SCALE GENOMIC DNA]</scope>
    <source>
        <strain evidence="1 2">F913</strain>
    </source>
</reference>
<dbReference type="EMBL" id="LJIW01000002">
    <property type="protein sequence ID" value="PNG91926.1"/>
    <property type="molecule type" value="Genomic_DNA"/>
</dbReference>
<evidence type="ECO:0000313" key="2">
    <source>
        <dbReference type="Proteomes" id="UP000236520"/>
    </source>
</evidence>
<sequence>MTKDTPAGAPVRPIDIAYAVRWLVSDEAAFVHGATFDIDGGIDATRMR</sequence>
<organism evidence="1 2">
    <name type="scientific">Streptomyces malaysiensis</name>
    <dbReference type="NCBI Taxonomy" id="92644"/>
    <lineage>
        <taxon>Bacteria</taxon>
        <taxon>Bacillati</taxon>
        <taxon>Actinomycetota</taxon>
        <taxon>Actinomycetes</taxon>
        <taxon>Kitasatosporales</taxon>
        <taxon>Streptomycetaceae</taxon>
        <taxon>Streptomyces</taxon>
        <taxon>Streptomyces violaceusniger group</taxon>
    </lineage>
</organism>
<dbReference type="InterPro" id="IPR036291">
    <property type="entry name" value="NAD(P)-bd_dom_sf"/>
</dbReference>
<name>A0A2J7YV70_STRMQ</name>
<dbReference type="SUPFAM" id="SSF51735">
    <property type="entry name" value="NAD(P)-binding Rossmann-fold domains"/>
    <property type="match status" value="1"/>
</dbReference>